<name>A0A6N7ELY1_9MICO</name>
<accession>A0A6N7ELY1</accession>
<feature type="domain" description="CHAD" evidence="2">
    <location>
        <begin position="138"/>
        <end position="423"/>
    </location>
</feature>
<dbReference type="PANTHER" id="PTHR39339:SF1">
    <property type="entry name" value="CHAD DOMAIN-CONTAINING PROTEIN"/>
    <property type="match status" value="1"/>
</dbReference>
<feature type="region of interest" description="Disordered" evidence="1">
    <location>
        <begin position="92"/>
        <end position="142"/>
    </location>
</feature>
<evidence type="ECO:0000313" key="3">
    <source>
        <dbReference type="EMBL" id="MPV37146.1"/>
    </source>
</evidence>
<dbReference type="InterPro" id="IPR038186">
    <property type="entry name" value="CHAD_dom_sf"/>
</dbReference>
<protein>
    <submittedName>
        <fullName evidence="3">CHAD domain-containing protein</fullName>
    </submittedName>
</protein>
<evidence type="ECO:0000259" key="2">
    <source>
        <dbReference type="PROSITE" id="PS51708"/>
    </source>
</evidence>
<sequence>MPTTRPTWTTPRTSCTRSSTTPSGRRRWTATSPQRQGGSRRPGCRASCRCSSTAGSGRRCVVPDREAAGSRGRWPEAAMRAAREVVCGVGPEVEPATRPASAAPTSIRRPDRRARAPSRAVGDAVPRRPGPDREASPDSPASEVVLGYVDAQLLALRQAQPGVVADSPDAVHQMRVAARRLRSTLKTFRALFDREPAERLREELRWLGTVLGDARDAEVMHARLRDRLAADPVSNGRAAVLGRIDSVFDARRAQARKQVLRELGRPRHLRLLDDLEAFVAEPPLTGRAAHEASKELPGRAHKAWRTVRRRHREVDGATGAGEPAGALHEVRKAAKRARYAGEALEPVFGRDAERFAAAMEEIQDVLGAHQDGHLAREAWTALAAQAHAAGENTFHYGRLAAQEEAGVEAARREYRDAWRAATRKRLHAWTR</sequence>
<comment type="caution">
    <text evidence="3">The sequence shown here is derived from an EMBL/GenBank/DDBJ whole genome shotgun (WGS) entry which is preliminary data.</text>
</comment>
<feature type="compositionally biased region" description="Low complexity" evidence="1">
    <location>
        <begin position="1"/>
        <end position="23"/>
    </location>
</feature>
<proteinExistence type="predicted"/>
<organism evidence="3 4">
    <name type="scientific">Georgenia subflava</name>
    <dbReference type="NCBI Taxonomy" id="1622177"/>
    <lineage>
        <taxon>Bacteria</taxon>
        <taxon>Bacillati</taxon>
        <taxon>Actinomycetota</taxon>
        <taxon>Actinomycetes</taxon>
        <taxon>Micrococcales</taxon>
        <taxon>Bogoriellaceae</taxon>
        <taxon>Georgenia</taxon>
    </lineage>
</organism>
<dbReference type="Gene3D" id="1.40.20.10">
    <property type="entry name" value="CHAD domain"/>
    <property type="match status" value="1"/>
</dbReference>
<keyword evidence="4" id="KW-1185">Reference proteome</keyword>
<evidence type="ECO:0000313" key="4">
    <source>
        <dbReference type="Proteomes" id="UP000437709"/>
    </source>
</evidence>
<reference evidence="3 4" key="1">
    <citation type="submission" date="2019-10" db="EMBL/GenBank/DDBJ databases">
        <title>Georgenia wutianyii sp. nov. and Georgenia yuyongxinii sp. nov. isolated from plateau pika (Ochotona curzoniae) in the Qinghai-Tibet plateau of China.</title>
        <authorList>
            <person name="Tian Z."/>
        </authorList>
    </citation>
    <scope>NUCLEOTIDE SEQUENCE [LARGE SCALE GENOMIC DNA]</scope>
    <source>
        <strain evidence="3 4">JCM 19765</strain>
    </source>
</reference>
<dbReference type="Proteomes" id="UP000437709">
    <property type="component" value="Unassembled WGS sequence"/>
</dbReference>
<feature type="compositionally biased region" description="Basic and acidic residues" evidence="1">
    <location>
        <begin position="125"/>
        <end position="136"/>
    </location>
</feature>
<dbReference type="EMBL" id="WHPC01000027">
    <property type="protein sequence ID" value="MPV37146.1"/>
    <property type="molecule type" value="Genomic_DNA"/>
</dbReference>
<feature type="region of interest" description="Disordered" evidence="1">
    <location>
        <begin position="1"/>
        <end position="58"/>
    </location>
</feature>
<gene>
    <name evidence="3" type="ORF">GB881_08790</name>
</gene>
<feature type="compositionally biased region" description="Low complexity" evidence="1">
    <location>
        <begin position="92"/>
        <end position="106"/>
    </location>
</feature>
<dbReference type="SMART" id="SM00880">
    <property type="entry name" value="CHAD"/>
    <property type="match status" value="1"/>
</dbReference>
<dbReference type="PANTHER" id="PTHR39339">
    <property type="entry name" value="SLR1444 PROTEIN"/>
    <property type="match status" value="1"/>
</dbReference>
<dbReference type="OrthoDB" id="9777271at2"/>
<evidence type="ECO:0000256" key="1">
    <source>
        <dbReference type="SAM" id="MobiDB-lite"/>
    </source>
</evidence>
<dbReference type="AlphaFoldDB" id="A0A6N7ELY1"/>
<dbReference type="Pfam" id="PF05235">
    <property type="entry name" value="CHAD"/>
    <property type="match status" value="1"/>
</dbReference>
<dbReference type="InterPro" id="IPR007899">
    <property type="entry name" value="CHAD_dom"/>
</dbReference>
<dbReference type="PROSITE" id="PS51708">
    <property type="entry name" value="CHAD"/>
    <property type="match status" value="1"/>
</dbReference>